<dbReference type="STRING" id="1802628.A2890_02845"/>
<dbReference type="PANTHER" id="PTHR10343">
    <property type="entry name" value="5'-AMP-ACTIVATED PROTEIN KINASE , BETA SUBUNIT"/>
    <property type="match status" value="1"/>
</dbReference>
<name>A0A1F4VW71_UNCKA</name>
<dbReference type="AlphaFoldDB" id="A0A1F4VW71"/>
<dbReference type="Gene3D" id="2.60.40.10">
    <property type="entry name" value="Immunoglobulins"/>
    <property type="match status" value="1"/>
</dbReference>
<feature type="domain" description="AMP-activated protein kinase glycogen-binding" evidence="2">
    <location>
        <begin position="9"/>
        <end position="90"/>
    </location>
</feature>
<proteinExistence type="inferred from homology"/>
<accession>A0A1F4VW71</accession>
<protein>
    <recommendedName>
        <fullName evidence="2">AMP-activated protein kinase glycogen-binding domain-containing protein</fullName>
    </recommendedName>
</protein>
<dbReference type="SUPFAM" id="SSF81296">
    <property type="entry name" value="E set domains"/>
    <property type="match status" value="1"/>
</dbReference>
<dbReference type="CDD" id="cd02859">
    <property type="entry name" value="E_set_AMPKbeta_like_N"/>
    <property type="match status" value="1"/>
</dbReference>
<evidence type="ECO:0000256" key="1">
    <source>
        <dbReference type="ARBA" id="ARBA00010926"/>
    </source>
</evidence>
<dbReference type="InterPro" id="IPR032640">
    <property type="entry name" value="AMPK1_CBM"/>
</dbReference>
<organism evidence="3 4">
    <name type="scientific">candidate division WWE3 bacterium RIFCSPLOWO2_01_FULL_53_14</name>
    <dbReference type="NCBI Taxonomy" id="1802628"/>
    <lineage>
        <taxon>Bacteria</taxon>
        <taxon>Katanobacteria</taxon>
    </lineage>
</organism>
<dbReference type="PANTHER" id="PTHR10343:SF84">
    <property type="entry name" value="5'-AMP-ACTIVATED PROTEIN KINASE SUBUNIT BETA-1"/>
    <property type="match status" value="1"/>
</dbReference>
<dbReference type="Pfam" id="PF16561">
    <property type="entry name" value="AMPK1_CBM"/>
    <property type="match status" value="1"/>
</dbReference>
<dbReference type="InterPro" id="IPR014756">
    <property type="entry name" value="Ig_E-set"/>
</dbReference>
<evidence type="ECO:0000313" key="4">
    <source>
        <dbReference type="Proteomes" id="UP000176967"/>
    </source>
</evidence>
<dbReference type="InterPro" id="IPR013783">
    <property type="entry name" value="Ig-like_fold"/>
</dbReference>
<dbReference type="InterPro" id="IPR050827">
    <property type="entry name" value="CRP1_MDG1_kinase"/>
</dbReference>
<dbReference type="EMBL" id="MEVL01000015">
    <property type="protein sequence ID" value="OGC61248.1"/>
    <property type="molecule type" value="Genomic_DNA"/>
</dbReference>
<dbReference type="Proteomes" id="UP000176967">
    <property type="component" value="Unassembled WGS sequence"/>
</dbReference>
<reference evidence="3 4" key="1">
    <citation type="journal article" date="2016" name="Nat. Commun.">
        <title>Thousands of microbial genomes shed light on interconnected biogeochemical processes in an aquifer system.</title>
        <authorList>
            <person name="Anantharaman K."/>
            <person name="Brown C.T."/>
            <person name="Hug L.A."/>
            <person name="Sharon I."/>
            <person name="Castelle C.J."/>
            <person name="Probst A.J."/>
            <person name="Thomas B.C."/>
            <person name="Singh A."/>
            <person name="Wilkins M.J."/>
            <person name="Karaoz U."/>
            <person name="Brodie E.L."/>
            <person name="Williams K.H."/>
            <person name="Hubbard S.S."/>
            <person name="Banfield J.F."/>
        </authorList>
    </citation>
    <scope>NUCLEOTIDE SEQUENCE [LARGE SCALE GENOMIC DNA]</scope>
</reference>
<comment type="caution">
    <text evidence="3">The sequence shown here is derived from an EMBL/GenBank/DDBJ whole genome shotgun (WGS) entry which is preliminary data.</text>
</comment>
<comment type="similarity">
    <text evidence="1">Belongs to the 5'-AMP-activated protein kinase beta subunit family.</text>
</comment>
<sequence length="143" mass="16440">MVPKVRHEFSFHAPGAKAVYLAGTFNQWDPARTLLRMDRHGYWKIEIVLPPGRHEYRFVVDGVWTSDPQAMDSATNEFGGTNSVLTIAQPPAVIIAAARRDESGFWEDARAGRFKKPLLHLYRSLVHKIQRPRTEFSRRPDQK</sequence>
<evidence type="ECO:0000259" key="2">
    <source>
        <dbReference type="Pfam" id="PF16561"/>
    </source>
</evidence>
<evidence type="ECO:0000313" key="3">
    <source>
        <dbReference type="EMBL" id="OGC61248.1"/>
    </source>
</evidence>
<gene>
    <name evidence="3" type="ORF">A2890_02845</name>
</gene>